<feature type="domain" description="HTH cro/C1-type" evidence="1">
    <location>
        <begin position="7"/>
        <end position="61"/>
    </location>
</feature>
<sequence length="172" mass="19871">MERAEILQQVMVDVGMTQAKLAELSGVKQPSLSQMMHRRIDLSDEMLDRLLSCMGHRLEVTRRSVRVELDRSSERRWRLHERLALELSPESWQVWRPVAVENLHRFRGSTRGQPHLRNLDRWAALVAADDLRAIRQVMTSISIDSIQMREVSPLGGILAESKRQEVLSAVNR</sequence>
<dbReference type="Pfam" id="PF01381">
    <property type="entry name" value="HTH_3"/>
    <property type="match status" value="1"/>
</dbReference>
<protein>
    <submittedName>
        <fullName evidence="2">Unannotated protein</fullName>
    </submittedName>
</protein>
<dbReference type="PROSITE" id="PS50943">
    <property type="entry name" value="HTH_CROC1"/>
    <property type="match status" value="1"/>
</dbReference>
<dbReference type="AlphaFoldDB" id="A0A6J6N8T7"/>
<proteinExistence type="predicted"/>
<dbReference type="InterPro" id="IPR010982">
    <property type="entry name" value="Lambda_DNA-bd_dom_sf"/>
</dbReference>
<evidence type="ECO:0000259" key="1">
    <source>
        <dbReference type="PROSITE" id="PS50943"/>
    </source>
</evidence>
<name>A0A6J6N8T7_9ZZZZ</name>
<accession>A0A6J6N8T7</accession>
<dbReference type="SMART" id="SM00530">
    <property type="entry name" value="HTH_XRE"/>
    <property type="match status" value="1"/>
</dbReference>
<dbReference type="CDD" id="cd00093">
    <property type="entry name" value="HTH_XRE"/>
    <property type="match status" value="1"/>
</dbReference>
<dbReference type="SUPFAM" id="SSF47413">
    <property type="entry name" value="lambda repressor-like DNA-binding domains"/>
    <property type="match status" value="1"/>
</dbReference>
<dbReference type="GO" id="GO:0003677">
    <property type="term" value="F:DNA binding"/>
    <property type="evidence" value="ECO:0007669"/>
    <property type="project" value="InterPro"/>
</dbReference>
<dbReference type="Gene3D" id="1.10.260.40">
    <property type="entry name" value="lambda repressor-like DNA-binding domains"/>
    <property type="match status" value="1"/>
</dbReference>
<evidence type="ECO:0000313" key="2">
    <source>
        <dbReference type="EMBL" id="CAB4681305.1"/>
    </source>
</evidence>
<organism evidence="2">
    <name type="scientific">freshwater metagenome</name>
    <dbReference type="NCBI Taxonomy" id="449393"/>
    <lineage>
        <taxon>unclassified sequences</taxon>
        <taxon>metagenomes</taxon>
        <taxon>ecological metagenomes</taxon>
    </lineage>
</organism>
<reference evidence="2" key="1">
    <citation type="submission" date="2020-05" db="EMBL/GenBank/DDBJ databases">
        <authorList>
            <person name="Chiriac C."/>
            <person name="Salcher M."/>
            <person name="Ghai R."/>
            <person name="Kavagutti S V."/>
        </authorList>
    </citation>
    <scope>NUCLEOTIDE SEQUENCE</scope>
</reference>
<dbReference type="EMBL" id="CAEZWW010000170">
    <property type="protein sequence ID" value="CAB4681305.1"/>
    <property type="molecule type" value="Genomic_DNA"/>
</dbReference>
<dbReference type="InterPro" id="IPR001387">
    <property type="entry name" value="Cro/C1-type_HTH"/>
</dbReference>
<gene>
    <name evidence="2" type="ORF">UFOPK2310_01245</name>
</gene>